<keyword evidence="4" id="KW-1185">Reference proteome</keyword>
<gene>
    <name evidence="3" type="ORF">CJ030_MR5G017876</name>
</gene>
<dbReference type="PANTHER" id="PTHR31355:SF22">
    <property type="entry name" value="TORTIFOLIA1-LIKE PROTEIN 2"/>
    <property type="match status" value="1"/>
</dbReference>
<reference evidence="3 4" key="1">
    <citation type="journal article" date="2019" name="Plant Biotechnol. J.">
        <title>The red bayberry genome and genetic basis of sex determination.</title>
        <authorList>
            <person name="Jia H.M."/>
            <person name="Jia H.J."/>
            <person name="Cai Q.L."/>
            <person name="Wang Y."/>
            <person name="Zhao H.B."/>
            <person name="Yang W.F."/>
            <person name="Wang G.Y."/>
            <person name="Li Y.H."/>
            <person name="Zhan D.L."/>
            <person name="Shen Y.T."/>
            <person name="Niu Q.F."/>
            <person name="Chang L."/>
            <person name="Qiu J."/>
            <person name="Zhao L."/>
            <person name="Xie H.B."/>
            <person name="Fu W.Y."/>
            <person name="Jin J."/>
            <person name="Li X.W."/>
            <person name="Jiao Y."/>
            <person name="Zhou C.C."/>
            <person name="Tu T."/>
            <person name="Chai C.Y."/>
            <person name="Gao J.L."/>
            <person name="Fan L.J."/>
            <person name="van de Weg E."/>
            <person name="Wang J.Y."/>
            <person name="Gao Z.S."/>
        </authorList>
    </citation>
    <scope>NUCLEOTIDE SEQUENCE [LARGE SCALE GENOMIC DNA]</scope>
    <source>
        <tissue evidence="3">Leaves</tissue>
    </source>
</reference>
<evidence type="ECO:0000313" key="4">
    <source>
        <dbReference type="Proteomes" id="UP000516437"/>
    </source>
</evidence>
<dbReference type="AlphaFoldDB" id="A0A6A1VJP0"/>
<evidence type="ECO:0000256" key="1">
    <source>
        <dbReference type="SAM" id="MobiDB-lite"/>
    </source>
</evidence>
<feature type="compositionally biased region" description="Polar residues" evidence="1">
    <location>
        <begin position="143"/>
        <end position="152"/>
    </location>
</feature>
<feature type="domain" description="TORTIFOLIA1/TORL1-2 C-terminal" evidence="2">
    <location>
        <begin position="252"/>
        <end position="388"/>
    </location>
</feature>
<dbReference type="InterPro" id="IPR057599">
    <property type="entry name" value="TORTIFOLIA1/TORL1-2_C"/>
</dbReference>
<dbReference type="InterPro" id="IPR033337">
    <property type="entry name" value="TORTIFOLIA1/SINE1-2"/>
</dbReference>
<dbReference type="Proteomes" id="UP000516437">
    <property type="component" value="Chromosome 5"/>
</dbReference>
<comment type="caution">
    <text evidence="3">The sequence shown here is derived from an EMBL/GenBank/DDBJ whole genome shotgun (WGS) entry which is preliminary data.</text>
</comment>
<dbReference type="OrthoDB" id="298726at2759"/>
<feature type="region of interest" description="Disordered" evidence="1">
    <location>
        <begin position="143"/>
        <end position="170"/>
    </location>
</feature>
<dbReference type="Pfam" id="PF24713">
    <property type="entry name" value="TOR1L1_C"/>
    <property type="match status" value="1"/>
</dbReference>
<dbReference type="EMBL" id="RXIC02000023">
    <property type="protein sequence ID" value="KAB1212038.1"/>
    <property type="molecule type" value="Genomic_DNA"/>
</dbReference>
<proteinExistence type="predicted"/>
<protein>
    <submittedName>
        <fullName evidence="3">Microtubule-associated protein SPIRAL2-like</fullName>
    </submittedName>
</protein>
<sequence>MNVLRKMAYLCQFDELSGLQPKKLVMNRCTHQRCRIVRSLSDSTVDLDRNGLCFQTTHGCCSQISNDVVCIRKQLLEIENKQSNLLDLLQVFTTSIMESLTSIQSRVVGLEHVVGRLAQDLVHGGQYSDLACSKLAKQSQSAHSPRLSTCTPRPSVDIHNRQPSLFPGKSSDIREVSAVGRCRSSNAANQDADMWTNRKVKTTGNPTGKDMQKCAGQGLQNIGCGQIKRADAIFASASRPTIRRNGLESQNNLWKRVKGFLCDGDLDSAYLEALCSHDELVIVELLDRTGPVLENLSPKTVSDILGTLASYLLEQRFLNSITPWLQQASSFKHVVDLSIIHGPNYLVPSVKARREFLSAIQEAVNMEFSSTVERRIVTEIAMKLYHAWETRCTKAYDIS</sequence>
<dbReference type="GO" id="GO:0008017">
    <property type="term" value="F:microtubule binding"/>
    <property type="evidence" value="ECO:0007669"/>
    <property type="project" value="InterPro"/>
</dbReference>
<dbReference type="PANTHER" id="PTHR31355">
    <property type="entry name" value="MICROTUBULE-ASSOCIATED PROTEIN TORTIFOLIA1"/>
    <property type="match status" value="1"/>
</dbReference>
<accession>A0A6A1VJP0</accession>
<dbReference type="GO" id="GO:0005874">
    <property type="term" value="C:microtubule"/>
    <property type="evidence" value="ECO:0007669"/>
    <property type="project" value="InterPro"/>
</dbReference>
<evidence type="ECO:0000259" key="2">
    <source>
        <dbReference type="Pfam" id="PF24713"/>
    </source>
</evidence>
<organism evidence="3 4">
    <name type="scientific">Morella rubra</name>
    <name type="common">Chinese bayberry</name>
    <dbReference type="NCBI Taxonomy" id="262757"/>
    <lineage>
        <taxon>Eukaryota</taxon>
        <taxon>Viridiplantae</taxon>
        <taxon>Streptophyta</taxon>
        <taxon>Embryophyta</taxon>
        <taxon>Tracheophyta</taxon>
        <taxon>Spermatophyta</taxon>
        <taxon>Magnoliopsida</taxon>
        <taxon>eudicotyledons</taxon>
        <taxon>Gunneridae</taxon>
        <taxon>Pentapetalae</taxon>
        <taxon>rosids</taxon>
        <taxon>fabids</taxon>
        <taxon>Fagales</taxon>
        <taxon>Myricaceae</taxon>
        <taxon>Morella</taxon>
    </lineage>
</organism>
<name>A0A6A1VJP0_9ROSI</name>
<evidence type="ECO:0000313" key="3">
    <source>
        <dbReference type="EMBL" id="KAB1212038.1"/>
    </source>
</evidence>